<dbReference type="Pfam" id="PF00856">
    <property type="entry name" value="SET"/>
    <property type="match status" value="1"/>
</dbReference>
<feature type="compositionally biased region" description="Polar residues" evidence="8">
    <location>
        <begin position="919"/>
        <end position="934"/>
    </location>
</feature>
<keyword evidence="13" id="KW-1185">Reference proteome</keyword>
<dbReference type="Proteomes" id="UP000275385">
    <property type="component" value="Unassembled WGS sequence"/>
</dbReference>
<feature type="region of interest" description="Disordered" evidence="8">
    <location>
        <begin position="1061"/>
        <end position="1160"/>
    </location>
</feature>
<evidence type="ECO:0000313" key="13">
    <source>
        <dbReference type="Proteomes" id="UP000275385"/>
    </source>
</evidence>
<dbReference type="OrthoDB" id="422362at2759"/>
<dbReference type="GO" id="GO:0032259">
    <property type="term" value="P:methylation"/>
    <property type="evidence" value="ECO:0007669"/>
    <property type="project" value="UniProtKB-KW"/>
</dbReference>
<feature type="compositionally biased region" description="Low complexity" evidence="8">
    <location>
        <begin position="287"/>
        <end position="300"/>
    </location>
</feature>
<dbReference type="GO" id="GO:0042054">
    <property type="term" value="F:histone methyltransferase activity"/>
    <property type="evidence" value="ECO:0007669"/>
    <property type="project" value="InterPro"/>
</dbReference>
<feature type="compositionally biased region" description="Polar residues" evidence="8">
    <location>
        <begin position="942"/>
        <end position="951"/>
    </location>
</feature>
<feature type="compositionally biased region" description="Basic and acidic residues" evidence="8">
    <location>
        <begin position="306"/>
        <end position="321"/>
    </location>
</feature>
<dbReference type="PANTHER" id="PTHR22884">
    <property type="entry name" value="SET DOMAIN PROTEINS"/>
    <property type="match status" value="1"/>
</dbReference>
<dbReference type="SMART" id="SM00508">
    <property type="entry name" value="PostSET"/>
    <property type="match status" value="1"/>
</dbReference>
<keyword evidence="6" id="KW-0949">S-adenosyl-L-methionine</keyword>
<feature type="compositionally biased region" description="Polar residues" evidence="8">
    <location>
        <begin position="149"/>
        <end position="165"/>
    </location>
</feature>
<dbReference type="GO" id="GO:0005634">
    <property type="term" value="C:nucleus"/>
    <property type="evidence" value="ECO:0007669"/>
    <property type="project" value="UniProtKB-SubCell"/>
</dbReference>
<evidence type="ECO:0000256" key="3">
    <source>
        <dbReference type="ARBA" id="ARBA00022454"/>
    </source>
</evidence>
<evidence type="ECO:0000256" key="2">
    <source>
        <dbReference type="ARBA" id="ARBA00004286"/>
    </source>
</evidence>
<evidence type="ECO:0000256" key="8">
    <source>
        <dbReference type="SAM" id="MobiDB-lite"/>
    </source>
</evidence>
<feature type="compositionally biased region" description="Low complexity" evidence="8">
    <location>
        <begin position="34"/>
        <end position="45"/>
    </location>
</feature>
<keyword evidence="7" id="KW-0539">Nucleus</keyword>
<dbReference type="PROSITE" id="PS50868">
    <property type="entry name" value="POST_SET"/>
    <property type="match status" value="1"/>
</dbReference>
<feature type="domain" description="AWS" evidence="11">
    <location>
        <begin position="557"/>
        <end position="604"/>
    </location>
</feature>
<feature type="compositionally biased region" description="Low complexity" evidence="8">
    <location>
        <begin position="1067"/>
        <end position="1076"/>
    </location>
</feature>
<comment type="caution">
    <text evidence="12">The sequence shown here is derived from an EMBL/GenBank/DDBJ whole genome shotgun (WGS) entry which is preliminary data.</text>
</comment>
<name>A0A420XXE7_9PEZI</name>
<organism evidence="12 13">
    <name type="scientific">Coniochaeta pulveracea</name>
    <dbReference type="NCBI Taxonomy" id="177199"/>
    <lineage>
        <taxon>Eukaryota</taxon>
        <taxon>Fungi</taxon>
        <taxon>Dikarya</taxon>
        <taxon>Ascomycota</taxon>
        <taxon>Pezizomycotina</taxon>
        <taxon>Sordariomycetes</taxon>
        <taxon>Sordariomycetidae</taxon>
        <taxon>Coniochaetales</taxon>
        <taxon>Coniochaetaceae</taxon>
        <taxon>Coniochaeta</taxon>
    </lineage>
</organism>
<dbReference type="PROSITE" id="PS51215">
    <property type="entry name" value="AWS"/>
    <property type="match status" value="1"/>
</dbReference>
<dbReference type="Pfam" id="PF17907">
    <property type="entry name" value="AWS"/>
    <property type="match status" value="1"/>
</dbReference>
<dbReference type="SMART" id="SM00317">
    <property type="entry name" value="SET"/>
    <property type="match status" value="1"/>
</dbReference>
<dbReference type="InterPro" id="IPR003616">
    <property type="entry name" value="Post-SET_dom"/>
</dbReference>
<evidence type="ECO:0000256" key="6">
    <source>
        <dbReference type="ARBA" id="ARBA00022691"/>
    </source>
</evidence>
<evidence type="ECO:0000256" key="7">
    <source>
        <dbReference type="ARBA" id="ARBA00023242"/>
    </source>
</evidence>
<dbReference type="InterPro" id="IPR050777">
    <property type="entry name" value="SET2_Histone-Lys_MeTrsfase"/>
</dbReference>
<feature type="compositionally biased region" description="Basic and acidic residues" evidence="8">
    <location>
        <begin position="420"/>
        <end position="429"/>
    </location>
</feature>
<keyword evidence="5" id="KW-0808">Transferase</keyword>
<dbReference type="InterPro" id="IPR046341">
    <property type="entry name" value="SET_dom_sf"/>
</dbReference>
<protein>
    <recommendedName>
        <fullName evidence="14">Histone-lysine N-methyltransferase</fullName>
    </recommendedName>
</protein>
<feature type="region of interest" description="Disordered" evidence="8">
    <location>
        <begin position="146"/>
        <end position="168"/>
    </location>
</feature>
<feature type="compositionally biased region" description="Basic residues" evidence="8">
    <location>
        <begin position="957"/>
        <end position="972"/>
    </location>
</feature>
<evidence type="ECO:0000256" key="1">
    <source>
        <dbReference type="ARBA" id="ARBA00004123"/>
    </source>
</evidence>
<dbReference type="SUPFAM" id="SSF82199">
    <property type="entry name" value="SET domain"/>
    <property type="match status" value="1"/>
</dbReference>
<feature type="compositionally biased region" description="Low complexity" evidence="8">
    <location>
        <begin position="1128"/>
        <end position="1140"/>
    </location>
</feature>
<dbReference type="AlphaFoldDB" id="A0A420XXE7"/>
<dbReference type="InterPro" id="IPR001214">
    <property type="entry name" value="SET_dom"/>
</dbReference>
<evidence type="ECO:0008006" key="14">
    <source>
        <dbReference type="Google" id="ProtNLM"/>
    </source>
</evidence>
<keyword evidence="3" id="KW-0158">Chromosome</keyword>
<dbReference type="InterPro" id="IPR006560">
    <property type="entry name" value="AWS_dom"/>
</dbReference>
<feature type="domain" description="SET" evidence="9">
    <location>
        <begin position="615"/>
        <end position="731"/>
    </location>
</feature>
<accession>A0A420XXE7</accession>
<feature type="region of interest" description="Disordered" evidence="8">
    <location>
        <begin position="18"/>
        <end position="57"/>
    </location>
</feature>
<sequence>MPETDLLPVLALASTSSFLPSATPPSDASFHDASLSSTPPTSVSPDNISLASDQDAPTPRAKAVLCNTLDEPEGHLLLALDVPATTNVKLSIVQEDTLSPQSVNKDAQQHPPTPQSDLSSETIPVPCGGLDVEAQSNPQLARETDLPVEQNTAPECESSSTQQPSEGARYTQVEHQPHAADLVPLDPVVEQEAAIIVATEAPAQPAVTTINERPRRARASLPTYNLSKLLGTDIHGRRASKGDDVKTYKRRRTVAVTALAGEAFSASASTEHVPQNQTPQLYSGNASGPSGDSKPSSPVPKRAKRGRSESGQEESTPKPEVLTRRATRLSGTVVPSAVLLPIPSLPKRGKKAIEAGLSRCKRELLRLQDTKEFAHVDERPTITTVWSNGKFVDPRTLEQPEEGIRASKRVKTAQAANSAEEAKTAKEEEPAAAQTVVEIHAPEPKKRTEKKWLNKGLYAGQEAPMDPSTCLTTQEKKKLAQVPELAKYSEKRNRTLPAPMFNGLRLLLNGRDFQLPYDICNPLPPGHPKPPSYRTLTKNRFVGEAGQYWKKQKHMDDLPSKCVCKPEDGCAEDCQNRIMLYECDDTNCNIGKDLCSNRPFATLTERTQQGGRFRVGVEVFKTEDRGFGVRSNRCFRPHEIIMEYTGEIITEDECLHRMDTVYKNNECYYLMSFASNIVIDATTGSIARFVNHSCSPNCRMIKWIVSGQPRMALFAGDRAIMTGEELTYDYNFAPYSKDPQKCLCGADNCRGVLGPKPRDVKVPKAVALSKDELTKKSVLKTAFKAGKRKLQELLGHEEDVYDDIEGALIKTNKKRKTSSATAASAIAASSLQVAKGAAKALKRNVSSVSLSAKAALTSKASASSLREAPSIAASQSDGRTPASVKAAVPAKTSGKKVITSSRAAVAVALAAAGIAPSRKASSSIAKPAGTNSGTAKAIAAKGNSSKSLSSNDDAKVKSKPALKLKATPRNKGKNSLQSSKTSKKHSGYTPPSSPKGGSAKQALFISSRKKTPTRKILESAKAGTAPVTTPKATPQAKVRTKFVKKTSGVVKKQRDIVSMLKATEPETSTGAPSSSAKKGKGKELAGKAAPATSSSAMAKTGVRAVAASPTGTKSRPTTPAGGNMDVILSSPLSALSSAKSTPKKSPETNPASASGRAPQILLIQRDLAIDTSAN</sequence>
<feature type="domain" description="Post-SET" evidence="10">
    <location>
        <begin position="738"/>
        <end position="754"/>
    </location>
</feature>
<dbReference type="EMBL" id="QVQW01000109">
    <property type="protein sequence ID" value="RKU40334.1"/>
    <property type="molecule type" value="Genomic_DNA"/>
</dbReference>
<feature type="compositionally biased region" description="Polar residues" evidence="8">
    <location>
        <begin position="266"/>
        <end position="286"/>
    </location>
</feature>
<evidence type="ECO:0000259" key="9">
    <source>
        <dbReference type="PROSITE" id="PS50280"/>
    </source>
</evidence>
<evidence type="ECO:0000313" key="12">
    <source>
        <dbReference type="EMBL" id="RKU40334.1"/>
    </source>
</evidence>
<gene>
    <name evidence="12" type="ORF">DL546_001495</name>
</gene>
<dbReference type="GO" id="GO:0005694">
    <property type="term" value="C:chromosome"/>
    <property type="evidence" value="ECO:0007669"/>
    <property type="project" value="UniProtKB-SubCell"/>
</dbReference>
<evidence type="ECO:0000259" key="11">
    <source>
        <dbReference type="PROSITE" id="PS51215"/>
    </source>
</evidence>
<dbReference type="FunFam" id="2.170.270.10:FF:000037">
    <property type="entry name" value="Histone-lysine N-methyltransferase"/>
    <property type="match status" value="1"/>
</dbReference>
<feature type="region of interest" description="Disordered" evidence="8">
    <location>
        <begin position="919"/>
        <end position="1035"/>
    </location>
</feature>
<evidence type="ECO:0000256" key="4">
    <source>
        <dbReference type="ARBA" id="ARBA00022603"/>
    </source>
</evidence>
<evidence type="ECO:0000256" key="5">
    <source>
        <dbReference type="ARBA" id="ARBA00022679"/>
    </source>
</evidence>
<feature type="region of interest" description="Disordered" evidence="8">
    <location>
        <begin position="99"/>
        <end position="133"/>
    </location>
</feature>
<evidence type="ECO:0000259" key="10">
    <source>
        <dbReference type="PROSITE" id="PS50868"/>
    </source>
</evidence>
<comment type="subcellular location">
    <subcellularLocation>
        <location evidence="2">Chromosome</location>
    </subcellularLocation>
    <subcellularLocation>
        <location evidence="1">Nucleus</location>
    </subcellularLocation>
</comment>
<proteinExistence type="predicted"/>
<reference evidence="12 13" key="1">
    <citation type="submission" date="2018-08" db="EMBL/GenBank/DDBJ databases">
        <title>Draft genome of the lignicolous fungus Coniochaeta pulveracea.</title>
        <authorList>
            <person name="Borstlap C.J."/>
            <person name="De Witt R.N."/>
            <person name="Botha A."/>
            <person name="Volschenk H."/>
        </authorList>
    </citation>
    <scope>NUCLEOTIDE SEQUENCE [LARGE SCALE GENOMIC DNA]</scope>
    <source>
        <strain evidence="12 13">CAB683</strain>
    </source>
</reference>
<dbReference type="Gene3D" id="2.170.270.10">
    <property type="entry name" value="SET domain"/>
    <property type="match status" value="1"/>
</dbReference>
<dbReference type="STRING" id="177199.A0A420XXE7"/>
<feature type="region of interest" description="Disordered" evidence="8">
    <location>
        <begin position="414"/>
        <end position="433"/>
    </location>
</feature>
<feature type="region of interest" description="Disordered" evidence="8">
    <location>
        <begin position="871"/>
        <end position="895"/>
    </location>
</feature>
<dbReference type="PROSITE" id="PS50280">
    <property type="entry name" value="SET"/>
    <property type="match status" value="1"/>
</dbReference>
<feature type="region of interest" description="Disordered" evidence="8">
    <location>
        <begin position="265"/>
        <end position="321"/>
    </location>
</feature>
<keyword evidence="4" id="KW-0489">Methyltransferase</keyword>